<accession>A0AA48X4Z3</accession>
<keyword evidence="2" id="KW-1185">Reference proteome</keyword>
<organism evidence="1 2">
    <name type="scientific">Methanoculleus virus Blf4</name>
    <dbReference type="NCBI Taxonomy" id="3070925"/>
    <lineage>
        <taxon>Viruses</taxon>
        <taxon>Duplodnaviria</taxon>
        <taxon>Heunggongvirae</taxon>
        <taxon>Uroviricota</taxon>
        <taxon>Caudoviricetes</taxon>
        <taxon>Pungoviridae</taxon>
        <taxon>Flagovirus</taxon>
        <taxon>Flagovirus limi</taxon>
    </lineage>
</organism>
<proteinExistence type="predicted"/>
<sequence>MTLPTLYPAQVGSPYTTLAAPYTTGEATMTVVDATKLPDAPNIVCLAGAVAGEFRYTGKDGNILQGVAALPGTPNATWSAGTFAFRGVAAYDTNALQTRSMFATAPDLPNRVVYETDAARNTLEIHQVYIPPFYGDGLPDANLNGVLFGGFWIDKYLACQPDASNVSRGSVSSNDPGVNGAASKPHVVPWTDIYWYNAKQAIENRGGTANRKSGTCTPLAEASASKFYVTSVTDLIGKRVYVTQAGVRYVRRVVRTGGDTTADPNAAKLLELYPPLPAPITDADTYEILHYYLPGGYEWMSLYAWAYMNLYRHGLGWPKGNTNWGKYHSDPRERVYEGLPDPVRPGYDGNAIARTLTGSGPLTWSLNGKESGIWDLVGNCWEWCDLRVGTTGDNTIDAEYPAAGTKLPSADGYLASLYAPAPEGEYSLGAEVFAPATLGSSNANYDGARYWQATGQRAALRGGNFGRGANCSLASLSLGSALSLVNADIGFRGVC</sequence>
<dbReference type="Gene3D" id="3.90.1580.10">
    <property type="entry name" value="paralog of FGE (formylglycine-generating enzyme)"/>
    <property type="match status" value="1"/>
</dbReference>
<evidence type="ECO:0008006" key="3">
    <source>
        <dbReference type="Google" id="ProtNLM"/>
    </source>
</evidence>
<evidence type="ECO:0000313" key="2">
    <source>
        <dbReference type="Proteomes" id="UP000827556"/>
    </source>
</evidence>
<dbReference type="EMBL" id="MZ171369">
    <property type="protein sequence ID" value="QXM18644.1"/>
    <property type="molecule type" value="Genomic_DNA"/>
</dbReference>
<dbReference type="InterPro" id="IPR016187">
    <property type="entry name" value="CTDL_fold"/>
</dbReference>
<reference evidence="2" key="1">
    <citation type="submission" date="2021-05" db="EMBL/GenBank/DDBJ databases">
        <authorList>
            <person name="Kupczok A."/>
            <person name="Weidenbach K."/>
            <person name="Wolf S."/>
            <person name="Fischer M.A."/>
            <person name="Kern T."/>
            <person name="Reetz J."/>
            <person name="Urbanska N."/>
            <person name="Kunzel S."/>
            <person name="Schmitz R.A."/>
            <person name="Rother M."/>
        </authorList>
    </citation>
    <scope>NUCLEOTIDE SEQUENCE [LARGE SCALE GENOMIC DNA]</scope>
</reference>
<dbReference type="SUPFAM" id="SSF56436">
    <property type="entry name" value="C-type lectin-like"/>
    <property type="match status" value="1"/>
</dbReference>
<protein>
    <recommendedName>
        <fullName evidence="3">Sulfatase-modifying factor enzyme domain-containing protein</fullName>
    </recommendedName>
</protein>
<evidence type="ECO:0000313" key="1">
    <source>
        <dbReference type="EMBL" id="QXM18644.1"/>
    </source>
</evidence>
<dbReference type="Proteomes" id="UP000827556">
    <property type="component" value="Segment"/>
</dbReference>
<name>A0AA48X4Z3_9CAUD</name>
<dbReference type="InterPro" id="IPR042095">
    <property type="entry name" value="SUMF_sf"/>
</dbReference>